<feature type="domain" description="C2H2-type" evidence="6">
    <location>
        <begin position="190"/>
        <end position="220"/>
    </location>
</feature>
<feature type="domain" description="C2H2-type" evidence="6">
    <location>
        <begin position="163"/>
        <end position="185"/>
    </location>
</feature>
<sequence>MSQPKRTSSITALREELKKHGDNISEILINTNATPLRCNNDFGYNCSFCAEAYINPADLKEHTLRIHDANVKKNYIKGKHIRNYLVKLDITGLKCNICSKTIDTLDELMHHLKDHGKEIHFDINNHIIPFKFDGQELKCTVCQIVFNKFKMLLEHMNRHSKNYVCDICGSGYVNRSTFNLHYQGHKKGEFSCQHCSKIFETQMKKRSHELAVHVHLQKKSKCGYCGEKFSTRRKKEKHISSVHGVHIQRVKCQVCSRMFPTQSALTIHIKRDHLQERRFACGLCVMKFFGSQELKNHMLKHTGIREFQCDVCKKYFSKKWTLREHMRIHADDRRYKCEHCPMSFIQRCSLNGHLKSKHDRVK</sequence>
<evidence type="ECO:0000256" key="3">
    <source>
        <dbReference type="ARBA" id="ARBA00022771"/>
    </source>
</evidence>
<evidence type="ECO:0000256" key="2">
    <source>
        <dbReference type="ARBA" id="ARBA00022737"/>
    </source>
</evidence>
<dbReference type="Pfam" id="PF00096">
    <property type="entry name" value="zf-C2H2"/>
    <property type="match status" value="2"/>
</dbReference>
<dbReference type="InterPro" id="IPR036236">
    <property type="entry name" value="Znf_C2H2_sf"/>
</dbReference>
<proteinExistence type="predicted"/>
<dbReference type="Gene3D" id="3.30.160.60">
    <property type="entry name" value="Classic Zinc Finger"/>
    <property type="match status" value="6"/>
</dbReference>
<dbReference type="PROSITE" id="PS00028">
    <property type="entry name" value="ZINC_FINGER_C2H2_1"/>
    <property type="match status" value="10"/>
</dbReference>
<reference evidence="7" key="1">
    <citation type="submission" date="2022-03" db="EMBL/GenBank/DDBJ databases">
        <authorList>
            <person name="Tunstrom K."/>
        </authorList>
    </citation>
    <scope>NUCLEOTIDE SEQUENCE</scope>
</reference>
<keyword evidence="2" id="KW-0677">Repeat</keyword>
<feature type="domain" description="C2H2-type" evidence="6">
    <location>
        <begin position="250"/>
        <end position="278"/>
    </location>
</feature>
<keyword evidence="4" id="KW-0862">Zinc</keyword>
<dbReference type="PROSITE" id="PS50157">
    <property type="entry name" value="ZINC_FINGER_C2H2_2"/>
    <property type="match status" value="7"/>
</dbReference>
<name>A0AAU9VC86_EUPED</name>
<dbReference type="SMART" id="SM00355">
    <property type="entry name" value="ZnF_C2H2"/>
    <property type="match status" value="10"/>
</dbReference>
<dbReference type="Pfam" id="PF12874">
    <property type="entry name" value="zf-met"/>
    <property type="match status" value="1"/>
</dbReference>
<feature type="domain" description="C2H2-type" evidence="6">
    <location>
        <begin position="307"/>
        <end position="334"/>
    </location>
</feature>
<protein>
    <recommendedName>
        <fullName evidence="6">C2H2-type domain-containing protein</fullName>
    </recommendedName>
</protein>
<feature type="domain" description="C2H2-type" evidence="6">
    <location>
        <begin position="335"/>
        <end position="362"/>
    </location>
</feature>
<dbReference type="Pfam" id="PF13912">
    <property type="entry name" value="zf-C2H2_6"/>
    <property type="match status" value="2"/>
</dbReference>
<dbReference type="PANTHER" id="PTHR24379">
    <property type="entry name" value="KRAB AND ZINC FINGER DOMAIN-CONTAINING"/>
    <property type="match status" value="1"/>
</dbReference>
<dbReference type="EMBL" id="CAKOGL010000044">
    <property type="protein sequence ID" value="CAH2108955.1"/>
    <property type="molecule type" value="Genomic_DNA"/>
</dbReference>
<dbReference type="SUPFAM" id="SSF57667">
    <property type="entry name" value="beta-beta-alpha zinc fingers"/>
    <property type="match status" value="3"/>
</dbReference>
<evidence type="ECO:0000313" key="7">
    <source>
        <dbReference type="EMBL" id="CAH2108955.1"/>
    </source>
</evidence>
<evidence type="ECO:0000259" key="6">
    <source>
        <dbReference type="PROSITE" id="PS50157"/>
    </source>
</evidence>
<dbReference type="PANTHER" id="PTHR24379:SF121">
    <property type="entry name" value="C2H2-TYPE DOMAIN-CONTAINING PROTEIN"/>
    <property type="match status" value="1"/>
</dbReference>
<evidence type="ECO:0000313" key="8">
    <source>
        <dbReference type="Proteomes" id="UP001153954"/>
    </source>
</evidence>
<comment type="caution">
    <text evidence="7">The sequence shown here is derived from an EMBL/GenBank/DDBJ whole genome shotgun (WGS) entry which is preliminary data.</text>
</comment>
<evidence type="ECO:0000256" key="4">
    <source>
        <dbReference type="ARBA" id="ARBA00022833"/>
    </source>
</evidence>
<keyword evidence="1" id="KW-0479">Metal-binding</keyword>
<dbReference type="InterPro" id="IPR013087">
    <property type="entry name" value="Znf_C2H2_type"/>
</dbReference>
<keyword evidence="3 5" id="KW-0863">Zinc-finger</keyword>
<accession>A0AAU9VC86</accession>
<feature type="domain" description="C2H2-type" evidence="6">
    <location>
        <begin position="44"/>
        <end position="72"/>
    </location>
</feature>
<evidence type="ECO:0000256" key="1">
    <source>
        <dbReference type="ARBA" id="ARBA00022723"/>
    </source>
</evidence>
<dbReference type="FunFam" id="3.30.160.60:FF:000624">
    <property type="entry name" value="zinc finger protein 697"/>
    <property type="match status" value="1"/>
</dbReference>
<organism evidence="7 8">
    <name type="scientific">Euphydryas editha</name>
    <name type="common">Edith's checkerspot</name>
    <dbReference type="NCBI Taxonomy" id="104508"/>
    <lineage>
        <taxon>Eukaryota</taxon>
        <taxon>Metazoa</taxon>
        <taxon>Ecdysozoa</taxon>
        <taxon>Arthropoda</taxon>
        <taxon>Hexapoda</taxon>
        <taxon>Insecta</taxon>
        <taxon>Pterygota</taxon>
        <taxon>Neoptera</taxon>
        <taxon>Endopterygota</taxon>
        <taxon>Lepidoptera</taxon>
        <taxon>Glossata</taxon>
        <taxon>Ditrysia</taxon>
        <taxon>Papilionoidea</taxon>
        <taxon>Nymphalidae</taxon>
        <taxon>Nymphalinae</taxon>
        <taxon>Euphydryas</taxon>
    </lineage>
</organism>
<feature type="domain" description="C2H2-type" evidence="6">
    <location>
        <begin position="279"/>
        <end position="306"/>
    </location>
</feature>
<dbReference type="AlphaFoldDB" id="A0AAU9VC86"/>
<gene>
    <name evidence="7" type="ORF">EEDITHA_LOCUS22844</name>
</gene>
<evidence type="ECO:0000256" key="5">
    <source>
        <dbReference type="PROSITE-ProRule" id="PRU00042"/>
    </source>
</evidence>
<dbReference type="GO" id="GO:0008270">
    <property type="term" value="F:zinc ion binding"/>
    <property type="evidence" value="ECO:0007669"/>
    <property type="project" value="UniProtKB-KW"/>
</dbReference>
<keyword evidence="8" id="KW-1185">Reference proteome</keyword>
<dbReference type="Proteomes" id="UP001153954">
    <property type="component" value="Unassembled WGS sequence"/>
</dbReference>